<keyword evidence="1" id="KW-0732">Signal</keyword>
<feature type="signal peptide" evidence="1">
    <location>
        <begin position="1"/>
        <end position="26"/>
    </location>
</feature>
<keyword evidence="3" id="KW-1185">Reference proteome</keyword>
<comment type="caution">
    <text evidence="2">The sequence shown here is derived from an EMBL/GenBank/DDBJ whole genome shotgun (WGS) entry which is preliminary data.</text>
</comment>
<dbReference type="GO" id="GO:0005507">
    <property type="term" value="F:copper ion binding"/>
    <property type="evidence" value="ECO:0007669"/>
    <property type="project" value="InterPro"/>
</dbReference>
<protein>
    <submittedName>
        <fullName evidence="2">Lysyl oxidase</fullName>
    </submittedName>
</protein>
<dbReference type="AlphaFoldDB" id="A0A2P8ICF7"/>
<gene>
    <name evidence="2" type="ORF">B0I31_104437</name>
</gene>
<dbReference type="EMBL" id="PYAX01000004">
    <property type="protein sequence ID" value="PSL56146.1"/>
    <property type="molecule type" value="Genomic_DNA"/>
</dbReference>
<sequence>MVRRHVVLFATAVLVAVALGPLPARATGSVLLPDLRQAPVGCSGGYSGDLSRCVDWDVCPVADPAAPNGECVRKGSIGAVRLRFTTSADNIGDGPLLIHGSRGHTGQPRMSARQAFQSAVDDSIPMSYEQSQRPVPATLYYEPAVTHEHWHLLGFEHFQLRTPSGDTVVADRKNGFCLGDRYVTPDDVASRPADAGSPQGRLSAFLRKNRCGHHEPEALSVVQGISAGYGDDYPFTVDFQWLDISKVPSGVYDVVNIVNGDRSLLEKSYANNASSMAISIRWPGHATSPPATITQLPEVQLIRNCPGTDRCAQLGH</sequence>
<evidence type="ECO:0000256" key="1">
    <source>
        <dbReference type="SAM" id="SignalP"/>
    </source>
</evidence>
<evidence type="ECO:0000313" key="3">
    <source>
        <dbReference type="Proteomes" id="UP000241118"/>
    </source>
</evidence>
<dbReference type="Proteomes" id="UP000241118">
    <property type="component" value="Unassembled WGS sequence"/>
</dbReference>
<proteinExistence type="predicted"/>
<accession>A0A2P8ICF7</accession>
<feature type="chain" id="PRO_5015199284" evidence="1">
    <location>
        <begin position="27"/>
        <end position="316"/>
    </location>
</feature>
<dbReference type="InterPro" id="IPR001695">
    <property type="entry name" value="Lysyl_oxidase"/>
</dbReference>
<organism evidence="2 3">
    <name type="scientific">Saccharothrix carnea</name>
    <dbReference type="NCBI Taxonomy" id="1280637"/>
    <lineage>
        <taxon>Bacteria</taxon>
        <taxon>Bacillati</taxon>
        <taxon>Actinomycetota</taxon>
        <taxon>Actinomycetes</taxon>
        <taxon>Pseudonocardiales</taxon>
        <taxon>Pseudonocardiaceae</taxon>
        <taxon>Saccharothrix</taxon>
    </lineage>
</organism>
<name>A0A2P8ICF7_SACCR</name>
<dbReference type="GO" id="GO:0016641">
    <property type="term" value="F:oxidoreductase activity, acting on the CH-NH2 group of donors, oxygen as acceptor"/>
    <property type="evidence" value="ECO:0007669"/>
    <property type="project" value="InterPro"/>
</dbReference>
<reference evidence="2 3" key="1">
    <citation type="submission" date="2018-03" db="EMBL/GenBank/DDBJ databases">
        <title>Genomic Encyclopedia of Type Strains, Phase III (KMG-III): the genomes of soil and plant-associated and newly described type strains.</title>
        <authorList>
            <person name="Whitman W."/>
        </authorList>
    </citation>
    <scope>NUCLEOTIDE SEQUENCE [LARGE SCALE GENOMIC DNA]</scope>
    <source>
        <strain evidence="2 3">CGMCC 4.7097</strain>
    </source>
</reference>
<dbReference type="Pfam" id="PF01186">
    <property type="entry name" value="Lysyl_oxidase"/>
    <property type="match status" value="1"/>
</dbReference>
<evidence type="ECO:0000313" key="2">
    <source>
        <dbReference type="EMBL" id="PSL56146.1"/>
    </source>
</evidence>